<comment type="caution">
    <text evidence="1">The sequence shown here is derived from an EMBL/GenBank/DDBJ whole genome shotgun (WGS) entry which is preliminary data.</text>
</comment>
<sequence>MRAVSTTPSIELIAVQEAVRRSSWSAGYIRSLAQCGKLDSDRSSGAILIDAECLAILLRARAARRRRPRLRLVIDNA</sequence>
<dbReference type="RefSeq" id="WP_136353464.1">
    <property type="nucleotide sequence ID" value="NZ_SSNY01000001.1"/>
</dbReference>
<proteinExistence type="predicted"/>
<reference evidence="1 2" key="1">
    <citation type="submission" date="2019-04" db="EMBL/GenBank/DDBJ databases">
        <title>Mesorhizobium composti sp. nov., isolated from compost.</title>
        <authorList>
            <person name="Lin S.-Y."/>
            <person name="Hameed A."/>
            <person name="Hsieh Y.-T."/>
            <person name="Young C.-C."/>
        </authorList>
    </citation>
    <scope>NUCLEOTIDE SEQUENCE [LARGE SCALE GENOMIC DNA]</scope>
    <source>
        <strain evidence="1 2">CC-YTH430</strain>
    </source>
</reference>
<dbReference type="Proteomes" id="UP000306441">
    <property type="component" value="Unassembled WGS sequence"/>
</dbReference>
<dbReference type="EMBL" id="SSNY01000001">
    <property type="protein sequence ID" value="THF59857.1"/>
    <property type="molecule type" value="Genomic_DNA"/>
</dbReference>
<gene>
    <name evidence="1" type="ORF">E6C48_02065</name>
</gene>
<protein>
    <submittedName>
        <fullName evidence="1">Uncharacterized protein</fullName>
    </submittedName>
</protein>
<accession>A0ABY2QDB0</accession>
<keyword evidence="2" id="KW-1185">Reference proteome</keyword>
<evidence type="ECO:0000313" key="1">
    <source>
        <dbReference type="EMBL" id="THF59857.1"/>
    </source>
</evidence>
<evidence type="ECO:0000313" key="2">
    <source>
        <dbReference type="Proteomes" id="UP000306441"/>
    </source>
</evidence>
<name>A0ABY2QDB0_9HYPH</name>
<organism evidence="1 2">
    <name type="scientific">Ollibium composti</name>
    <dbReference type="NCBI Taxonomy" id="2675109"/>
    <lineage>
        <taxon>Bacteria</taxon>
        <taxon>Pseudomonadati</taxon>
        <taxon>Pseudomonadota</taxon>
        <taxon>Alphaproteobacteria</taxon>
        <taxon>Hyphomicrobiales</taxon>
        <taxon>Phyllobacteriaceae</taxon>
        <taxon>Ollibium</taxon>
    </lineage>
</organism>